<sequence length="196" mass="21187">MTAFGVKKTDKQLYNQRLEEASIARTARREGQIGNMKMWLADRDWKDANPKNIKKVIVFQGKPATARRTRQRGASPRANAASGDSGSDSDSDGSDSDSDRRASTSSSFSLYDQQKLADFLCISKKTLQNLYSTTPHKLPVAISIPGARGPRWTPSAVAAWLADRPRHTAAPAPVAAPRKVGRPRIVAAQRSAGGAA</sequence>
<feature type="region of interest" description="Disordered" evidence="1">
    <location>
        <begin position="56"/>
        <end position="107"/>
    </location>
</feature>
<dbReference type="EMBL" id="LWSA01000229">
    <property type="protein sequence ID" value="OCX69669.1"/>
    <property type="molecule type" value="Genomic_DNA"/>
</dbReference>
<dbReference type="AlphaFoldDB" id="A0A1C2III8"/>
<comment type="caution">
    <text evidence="2">The sequence shown here is derived from an EMBL/GenBank/DDBJ whole genome shotgun (WGS) entry which is preliminary data.</text>
</comment>
<feature type="compositionally biased region" description="Acidic residues" evidence="1">
    <location>
        <begin position="87"/>
        <end position="96"/>
    </location>
</feature>
<evidence type="ECO:0000313" key="3">
    <source>
        <dbReference type="Proteomes" id="UP000094893"/>
    </source>
</evidence>
<gene>
    <name evidence="2" type="ORF">A6P07_16040</name>
</gene>
<protein>
    <submittedName>
        <fullName evidence="2">Uncharacterized protein</fullName>
    </submittedName>
</protein>
<evidence type="ECO:0000313" key="2">
    <source>
        <dbReference type="EMBL" id="OCX69669.1"/>
    </source>
</evidence>
<accession>A0A1C2III8</accession>
<organism evidence="2 3">
    <name type="scientific">Acidithiobacillus thiooxidans</name>
    <name type="common">Thiobacillus thiooxidans</name>
    <dbReference type="NCBI Taxonomy" id="930"/>
    <lineage>
        <taxon>Bacteria</taxon>
        <taxon>Pseudomonadati</taxon>
        <taxon>Pseudomonadota</taxon>
        <taxon>Acidithiobacillia</taxon>
        <taxon>Acidithiobacillales</taxon>
        <taxon>Acidithiobacillaceae</taxon>
        <taxon>Acidithiobacillus</taxon>
    </lineage>
</organism>
<dbReference type="Proteomes" id="UP000094893">
    <property type="component" value="Unassembled WGS sequence"/>
</dbReference>
<evidence type="ECO:0000256" key="1">
    <source>
        <dbReference type="SAM" id="MobiDB-lite"/>
    </source>
</evidence>
<dbReference type="RefSeq" id="WP_024895110.1">
    <property type="nucleotide sequence ID" value="NZ_LWRZ01000123.1"/>
</dbReference>
<reference evidence="2 3" key="1">
    <citation type="journal article" date="2016" name="Int. J. Mol. Sci.">
        <title>Comparative genomics of the extreme acidophile Acidithiobacillus thiooxidans reveals intraspecific divergence and niche adaptation.</title>
        <authorList>
            <person name="Zhang X."/>
            <person name="Feng X."/>
            <person name="Tao J."/>
            <person name="Ma L."/>
            <person name="Xiao Y."/>
            <person name="Liang Y."/>
            <person name="Liu X."/>
            <person name="Yin H."/>
        </authorList>
    </citation>
    <scope>NUCLEOTIDE SEQUENCE [LARGE SCALE GENOMIC DNA]</scope>
    <source>
        <strain evidence="2 3">A02</strain>
    </source>
</reference>
<name>A0A1C2III8_ACITH</name>
<proteinExistence type="predicted"/>